<organism evidence="3 4">
    <name type="scientific">Thielaviopsis punctulata</name>
    <dbReference type="NCBI Taxonomy" id="72032"/>
    <lineage>
        <taxon>Eukaryota</taxon>
        <taxon>Fungi</taxon>
        <taxon>Dikarya</taxon>
        <taxon>Ascomycota</taxon>
        <taxon>Pezizomycotina</taxon>
        <taxon>Sordariomycetes</taxon>
        <taxon>Hypocreomycetidae</taxon>
        <taxon>Microascales</taxon>
        <taxon>Ceratocystidaceae</taxon>
        <taxon>Thielaviopsis</taxon>
    </lineage>
</organism>
<dbReference type="EMBL" id="LAEV01002267">
    <property type="protein sequence ID" value="KKA26147.1"/>
    <property type="molecule type" value="Genomic_DNA"/>
</dbReference>
<comment type="similarity">
    <text evidence="1">Belongs to the methyltransferase superfamily. LaeA methyltransferase family.</text>
</comment>
<dbReference type="InterPro" id="IPR029063">
    <property type="entry name" value="SAM-dependent_MTases_sf"/>
</dbReference>
<dbReference type="Pfam" id="PF13489">
    <property type="entry name" value="Methyltransf_23"/>
    <property type="match status" value="1"/>
</dbReference>
<name>A0A0F4Z6N4_9PEZI</name>
<dbReference type="CDD" id="cd02440">
    <property type="entry name" value="AdoMet_MTases"/>
    <property type="match status" value="1"/>
</dbReference>
<evidence type="ECO:0000313" key="3">
    <source>
        <dbReference type="EMBL" id="KKA26147.1"/>
    </source>
</evidence>
<proteinExistence type="inferred from homology"/>
<gene>
    <name evidence="3" type="ORF">TD95_003641</name>
</gene>
<protein>
    <recommendedName>
        <fullName evidence="5">Methyltransferase domain-containing protein</fullName>
    </recommendedName>
</protein>
<dbReference type="PANTHER" id="PTHR43591:SF24">
    <property type="entry name" value="2-METHOXY-6-POLYPRENYL-1,4-BENZOQUINOL METHYLASE, MITOCHONDRIAL"/>
    <property type="match status" value="1"/>
</dbReference>
<dbReference type="PANTHER" id="PTHR43591">
    <property type="entry name" value="METHYLTRANSFERASE"/>
    <property type="match status" value="1"/>
</dbReference>
<feature type="region of interest" description="Disordered" evidence="2">
    <location>
        <begin position="1"/>
        <end position="22"/>
    </location>
</feature>
<evidence type="ECO:0000313" key="4">
    <source>
        <dbReference type="Proteomes" id="UP000033483"/>
    </source>
</evidence>
<dbReference type="SUPFAM" id="SSF53335">
    <property type="entry name" value="S-adenosyl-L-methionine-dependent methyltransferases"/>
    <property type="match status" value="1"/>
</dbReference>
<dbReference type="Proteomes" id="UP000033483">
    <property type="component" value="Unassembled WGS sequence"/>
</dbReference>
<comment type="caution">
    <text evidence="3">The sequence shown here is derived from an EMBL/GenBank/DDBJ whole genome shotgun (WGS) entry which is preliminary data.</text>
</comment>
<keyword evidence="4" id="KW-1185">Reference proteome</keyword>
<feature type="compositionally biased region" description="Basic and acidic residues" evidence="2">
    <location>
        <begin position="1"/>
        <end position="17"/>
    </location>
</feature>
<evidence type="ECO:0000256" key="2">
    <source>
        <dbReference type="SAM" id="MobiDB-lite"/>
    </source>
</evidence>
<reference evidence="3 4" key="1">
    <citation type="submission" date="2015-03" db="EMBL/GenBank/DDBJ databases">
        <authorList>
            <person name="Radwan O."/>
            <person name="Al-Naeli F.A."/>
            <person name="Rendon G.A."/>
            <person name="Fields C."/>
        </authorList>
    </citation>
    <scope>NUCLEOTIDE SEQUENCE [LARGE SCALE GENOMIC DNA]</scope>
    <source>
        <strain evidence="3">CR-DP1</strain>
    </source>
</reference>
<dbReference type="AlphaFoldDB" id="A0A0F4Z6N4"/>
<accession>A0A0F4Z6N4</accession>
<dbReference type="GO" id="GO:0008168">
    <property type="term" value="F:methyltransferase activity"/>
    <property type="evidence" value="ECO:0007669"/>
    <property type="project" value="TreeGrafter"/>
</dbReference>
<evidence type="ECO:0000256" key="1">
    <source>
        <dbReference type="ARBA" id="ARBA00038158"/>
    </source>
</evidence>
<sequence>MSDPQNSDHDETQDGRHSPRPATEIAETVSLTESIRGHVEEGGLRYHAYHAGKYPFPNDEVEQGRDDMMHEMMVTLANSDFSAPVADVLEKGANVLDLVADKYPCSDFVGTDLSPIQPETVPPNVQFVLDDYEHEEGWADEPETYDFIHCRRIANTVYNMPRLLKQIHDHAATNVPPRHLKPGGWVEFRDLVHSFECDDASMTEETTYRPRDFIGLLVQGLTEIGTDVDAVFKMESYLRDAGFINISIQRFKAPIGRWPTDVTYQFCGEILRECFHDGLVGMARKPLMALNWTKLQIEMFLVEVRQHINDPRYHVYMPFNIIYAQKPPKD</sequence>
<dbReference type="OrthoDB" id="2013972at2759"/>
<dbReference type="Gene3D" id="3.40.50.150">
    <property type="entry name" value="Vaccinia Virus protein VP39"/>
    <property type="match status" value="1"/>
</dbReference>
<evidence type="ECO:0008006" key="5">
    <source>
        <dbReference type="Google" id="ProtNLM"/>
    </source>
</evidence>